<name>A0A0P7XZP0_9HYPH</name>
<feature type="region of interest" description="Disordered" evidence="1">
    <location>
        <begin position="1"/>
        <end position="42"/>
    </location>
</feature>
<feature type="compositionally biased region" description="Low complexity" evidence="1">
    <location>
        <begin position="656"/>
        <end position="671"/>
    </location>
</feature>
<dbReference type="AlphaFoldDB" id="A0A0P7XZP0"/>
<evidence type="ECO:0000313" key="3">
    <source>
        <dbReference type="EMBL" id="SCC78422.1"/>
    </source>
</evidence>
<gene>
    <name evidence="3" type="ORF">GA0071312_0276</name>
    <name evidence="2" type="ORF">HLUCCO17_13975</name>
</gene>
<feature type="compositionally biased region" description="Polar residues" evidence="1">
    <location>
        <begin position="1"/>
        <end position="10"/>
    </location>
</feature>
<sequence length="849" mass="91543">MVSIDQSIFSPHSPHRQMNGPDEAPFGLPGSTGKELSGPVSDQHLAFVGPGERATNPNLFHGLLNLLEAGARLTGALAGYATGIGSQLLEQLVSNPTADTRELVRIIRDLEARGLDIDSAVALRELPNGDMGVYAIRDPDDPFPELLATINGQTGEITAQQPASDPSDRLEWNPDDRPDLTWQGLGVRGDGWPLDEMPPIDFPPMDPRPRFDTADWERQFPERWDNFSRDTRTFSEDAASFFDPKTRVFAGGGDFNVSGAPELPGSTPLHGGSAQNDDAVERLMEALEAARRITLDPGGFFGNGVDPRDAMYERYGYIGLFAYDVVQAQNSPQDGSGGTAAAAGASAAVANYLRVLPAEIAAAIVNNLADRLGTVPDLYRDALAQALEKGDPEDPAIQRARQLLSEAGAADDAPADALPALTPDEEAIVTREIRAGTFTREVFDAFREANPDMPVVELVIELSMLMQGYDSQLNMPDLYGQTSEAGAPVNIRVFGADPALDARTIEELDRLIALGESGVPLDPRTEAAVMIADQIRKNLDTIDQALVITDAQGQPLGMMVYTTYPNPDDPTGPRVLFIEDIVSFAPGQGIGLKLLQEGFARSEGILELISLPGAEEYYLSLGAEIVPPDPDAPFATNFYPHLRWTDRPERRDDDAGGASSTQGAPAPAQATGGTGTVRQYGQDPALDAALMQMLEQEIAMGDPTDPDVTEYETDRAEIAAQIMTSLRGNGSDGALVRMDDDGRPTGVLLYSRIAHPDESGRPSTLIVDDVISFSPGAGLALLQEAYDRSEGFMMLYALPGALPAYLRYGAQERSASPENNQQLPADFRDSDDPMLLFWRQRPQRAEQGQ</sequence>
<protein>
    <submittedName>
        <fullName evidence="2">Uncharacterized protein</fullName>
    </submittedName>
</protein>
<dbReference type="Proteomes" id="UP000182800">
    <property type="component" value="Unassembled WGS sequence"/>
</dbReference>
<evidence type="ECO:0000313" key="2">
    <source>
        <dbReference type="EMBL" id="KPQ09638.1"/>
    </source>
</evidence>
<dbReference type="EMBL" id="LJSX01000024">
    <property type="protein sequence ID" value="KPQ09638.1"/>
    <property type="molecule type" value="Genomic_DNA"/>
</dbReference>
<keyword evidence="5" id="KW-1185">Reference proteome</keyword>
<comment type="caution">
    <text evidence="2">The sequence shown here is derived from an EMBL/GenBank/DDBJ whole genome shotgun (WGS) entry which is preliminary data.</text>
</comment>
<dbReference type="SUPFAM" id="SSF55729">
    <property type="entry name" value="Acyl-CoA N-acyltransferases (Nat)"/>
    <property type="match status" value="1"/>
</dbReference>
<reference evidence="2 4" key="1">
    <citation type="submission" date="2015-09" db="EMBL/GenBank/DDBJ databases">
        <title>Identification and resolution of microdiversity through metagenomic sequencing of parallel consortia.</title>
        <authorList>
            <person name="Nelson W.C."/>
            <person name="Romine M.F."/>
            <person name="Lindemann S.R."/>
        </authorList>
    </citation>
    <scope>NUCLEOTIDE SEQUENCE [LARGE SCALE GENOMIC DNA]</scope>
    <source>
        <strain evidence="2">HL-109</strain>
    </source>
</reference>
<evidence type="ECO:0000313" key="4">
    <source>
        <dbReference type="Proteomes" id="UP000050497"/>
    </source>
</evidence>
<feature type="region of interest" description="Disordered" evidence="1">
    <location>
        <begin position="646"/>
        <end position="680"/>
    </location>
</feature>
<dbReference type="InterPro" id="IPR016181">
    <property type="entry name" value="Acyl_CoA_acyltransferase"/>
</dbReference>
<evidence type="ECO:0000256" key="1">
    <source>
        <dbReference type="SAM" id="MobiDB-lite"/>
    </source>
</evidence>
<dbReference type="Proteomes" id="UP000050497">
    <property type="component" value="Unassembled WGS sequence"/>
</dbReference>
<proteinExistence type="predicted"/>
<reference evidence="3 5" key="2">
    <citation type="submission" date="2016-08" db="EMBL/GenBank/DDBJ databases">
        <authorList>
            <person name="Varghese N."/>
            <person name="Submissions Spin"/>
        </authorList>
    </citation>
    <scope>NUCLEOTIDE SEQUENCE [LARGE SCALE GENOMIC DNA]</scope>
    <source>
        <strain evidence="3 5">HL-109</strain>
    </source>
</reference>
<organism evidence="2 4">
    <name type="scientific">Saliniramus fredricksonii</name>
    <dbReference type="NCBI Taxonomy" id="1653334"/>
    <lineage>
        <taxon>Bacteria</taxon>
        <taxon>Pseudomonadati</taxon>
        <taxon>Pseudomonadota</taxon>
        <taxon>Alphaproteobacteria</taxon>
        <taxon>Hyphomicrobiales</taxon>
        <taxon>Salinarimonadaceae</taxon>
        <taxon>Saliniramus</taxon>
    </lineage>
</organism>
<accession>A0A0P7XZP0</accession>
<evidence type="ECO:0000313" key="5">
    <source>
        <dbReference type="Proteomes" id="UP000182800"/>
    </source>
</evidence>
<dbReference type="EMBL" id="FMBM01000001">
    <property type="protein sequence ID" value="SCC78422.1"/>
    <property type="molecule type" value="Genomic_DNA"/>
</dbReference>